<gene>
    <name evidence="1" type="ORF">JJB74_03470</name>
</gene>
<dbReference type="RefSeq" id="WP_200590399.1">
    <property type="nucleotide sequence ID" value="NZ_JAEPBG010000001.1"/>
</dbReference>
<dbReference type="AlphaFoldDB" id="A0A934SN90"/>
<dbReference type="Pfam" id="PF09234">
    <property type="entry name" value="DUF1963"/>
    <property type="match status" value="1"/>
</dbReference>
<comment type="caution">
    <text evidence="1">The sequence shown here is derived from an EMBL/GenBank/DDBJ whole genome shotgun (WGS) entry which is preliminary data.</text>
</comment>
<dbReference type="SUPFAM" id="SSF103032">
    <property type="entry name" value="Hypothetical protein YwqG"/>
    <property type="match status" value="1"/>
</dbReference>
<evidence type="ECO:0000313" key="1">
    <source>
        <dbReference type="EMBL" id="MBK4733666.1"/>
    </source>
</evidence>
<dbReference type="Gene3D" id="2.30.320.10">
    <property type="entry name" value="YwqG-like"/>
    <property type="match status" value="1"/>
</dbReference>
<dbReference type="Proteomes" id="UP000622890">
    <property type="component" value="Unassembled WGS sequence"/>
</dbReference>
<dbReference type="InterPro" id="IPR035948">
    <property type="entry name" value="YwqG-like_sf"/>
</dbReference>
<evidence type="ECO:0000313" key="2">
    <source>
        <dbReference type="Proteomes" id="UP000622890"/>
    </source>
</evidence>
<proteinExistence type="predicted"/>
<reference evidence="1" key="1">
    <citation type="submission" date="2021-01" db="EMBL/GenBank/DDBJ databases">
        <title>Genome sequence of strain Noviherbaspirillum sp. DKR-6.</title>
        <authorList>
            <person name="Chaudhary D.K."/>
        </authorList>
    </citation>
    <scope>NUCLEOTIDE SEQUENCE</scope>
    <source>
        <strain evidence="1">DKR-6</strain>
    </source>
</reference>
<dbReference type="InterPro" id="IPR015315">
    <property type="entry name" value="DUF1963"/>
</dbReference>
<dbReference type="PANTHER" id="PTHR36436">
    <property type="entry name" value="SLL5081 PROTEIN"/>
    <property type="match status" value="1"/>
</dbReference>
<dbReference type="PANTHER" id="PTHR36436:SF6">
    <property type="entry name" value="SLL5081 PROTEIN"/>
    <property type="match status" value="1"/>
</dbReference>
<dbReference type="EMBL" id="JAEPBG010000001">
    <property type="protein sequence ID" value="MBK4733666.1"/>
    <property type="molecule type" value="Genomic_DNA"/>
</dbReference>
<organism evidence="1 2">
    <name type="scientific">Noviherbaspirillum pedocola</name>
    <dbReference type="NCBI Taxonomy" id="2801341"/>
    <lineage>
        <taxon>Bacteria</taxon>
        <taxon>Pseudomonadati</taxon>
        <taxon>Pseudomonadota</taxon>
        <taxon>Betaproteobacteria</taxon>
        <taxon>Burkholderiales</taxon>
        <taxon>Oxalobacteraceae</taxon>
        <taxon>Noviherbaspirillum</taxon>
    </lineage>
</organism>
<protein>
    <submittedName>
        <fullName evidence="1">DUF1963 domain-containing protein</fullName>
    </submittedName>
</protein>
<sequence length="259" mass="29635">MDTQERFLQMLEAVQSRRKPMLRLALRRAEGQDDVLASKILGMPYWEDGVPVPMDDDGKPLQMIAQLNLALLPRLPTFPAQGVLQFFIADDDQYGYSADAEVDHAKSHVIYWPMPDIARHVPYPVMEMEFCPADAPLLLNPEEITLEHCGAEDYEASSIYAKLLDAQFPDIDHEALHEFLDDHVDNAGCKLGGFAYFTQSDPRNGQDFGTSREWIQLLQLDSDDAGMMWGDAGIAHWFIRREDLERRDFSKVFYTWDCC</sequence>
<accession>A0A934SN90</accession>
<keyword evidence="2" id="KW-1185">Reference proteome</keyword>
<name>A0A934SN90_9BURK</name>